<feature type="domain" description="4Fe-4S ferredoxin-type" evidence="7">
    <location>
        <begin position="19"/>
        <end position="50"/>
    </location>
</feature>
<evidence type="ECO:0000256" key="3">
    <source>
        <dbReference type="ARBA" id="ARBA00022737"/>
    </source>
</evidence>
<keyword evidence="9" id="KW-1185">Reference proteome</keyword>
<keyword evidence="3" id="KW-0677">Repeat</keyword>
<dbReference type="InterPro" id="IPR004017">
    <property type="entry name" value="Cys_rich_dom"/>
</dbReference>
<keyword evidence="2 6" id="KW-0479">Metal-binding</keyword>
<sequence length="418" mass="45485">MDFGLDAGDNGGASYPASDGPYIPEAQDCMRCGMCVSGCPTYRLFQTDAETPRQRIRSIEKVLRDEAISDDERGHLDNCLQCRACETVCPSRMKYGELFDLARHKLMQLQPPSWLTGLALRLIEHKNWRRSLLPLVSLYLRSGLQKPLRASGLLQKLNLAAAERLVCEPALGGLAGVFPVGKRARQRGRVALFTGCLAEHFDRATMKAAIKLLNAIGYEVVVPEGQGCCGAIHQHNGRSVAALLENNIAAFYALEVEAVVYLASGCGAMLSEAEGADSETSGWFRRSLCDINEFLLEHWPEQLQPAASNLNIAVQEPCSQRNVLKNAKAVYALLAKIPGVNIEALPDNQTCCGAGGSYMLSHPENAGRLKAAKRQAIVGCGADIAVSANFGCAFFLNAERGETDRKLMHPIRLLADRI</sequence>
<comment type="catalytic activity">
    <reaction evidence="6">
        <text>(R)-lactate + A = pyruvate + AH2</text>
        <dbReference type="Rhea" id="RHEA:15089"/>
        <dbReference type="ChEBI" id="CHEBI:13193"/>
        <dbReference type="ChEBI" id="CHEBI:15361"/>
        <dbReference type="ChEBI" id="CHEBI:16004"/>
        <dbReference type="ChEBI" id="CHEBI:17499"/>
    </reaction>
</comment>
<dbReference type="Gene3D" id="1.10.1060.10">
    <property type="entry name" value="Alpha-helical ferredoxin"/>
    <property type="match status" value="1"/>
</dbReference>
<comment type="caution">
    <text evidence="8">The sequence shown here is derived from an EMBL/GenBank/DDBJ whole genome shotgun (WGS) entry which is preliminary data.</text>
</comment>
<evidence type="ECO:0000313" key="9">
    <source>
        <dbReference type="Proteomes" id="UP000077734"/>
    </source>
</evidence>
<evidence type="ECO:0000259" key="7">
    <source>
        <dbReference type="PROSITE" id="PS51379"/>
    </source>
</evidence>
<name>A0AA91D9R9_9GAMM</name>
<comment type="cofactor">
    <cofactor evidence="6">
        <name>[4Fe-4S] cluster</name>
        <dbReference type="ChEBI" id="CHEBI:49883"/>
    </cofactor>
    <text evidence="6">Binds 2 [4Fe-4S] clusters.</text>
</comment>
<reference evidence="8 9" key="1">
    <citation type="submission" date="2016-03" db="EMBL/GenBank/DDBJ databases">
        <authorList>
            <person name="Heylen K."/>
            <person name="De Vos P."/>
            <person name="Vekeman B."/>
        </authorList>
    </citation>
    <scope>NUCLEOTIDE SEQUENCE [LARGE SCALE GENOMIC DNA]</scope>
    <source>
        <strain evidence="8 9">R-49807</strain>
    </source>
</reference>
<comment type="catalytic activity">
    <reaction evidence="6">
        <text>glycolate + A = glyoxylate + AH2</text>
        <dbReference type="Rhea" id="RHEA:21264"/>
        <dbReference type="ChEBI" id="CHEBI:13193"/>
        <dbReference type="ChEBI" id="CHEBI:17499"/>
        <dbReference type="ChEBI" id="CHEBI:29805"/>
        <dbReference type="ChEBI" id="CHEBI:36655"/>
        <dbReference type="EC" id="1.1.99.14"/>
    </reaction>
</comment>
<evidence type="ECO:0000256" key="4">
    <source>
        <dbReference type="ARBA" id="ARBA00023004"/>
    </source>
</evidence>
<protein>
    <recommendedName>
        <fullName evidence="6">Glycolate oxidase iron-sulfur subunit</fullName>
        <ecNumber evidence="6">1.1.99.14</ecNumber>
    </recommendedName>
</protein>
<organism evidence="8 9">
    <name type="scientific">Methylomonas koyamae</name>
    <dbReference type="NCBI Taxonomy" id="702114"/>
    <lineage>
        <taxon>Bacteria</taxon>
        <taxon>Pseudomonadati</taxon>
        <taxon>Pseudomonadota</taxon>
        <taxon>Gammaproteobacteria</taxon>
        <taxon>Methylococcales</taxon>
        <taxon>Methylococcaceae</taxon>
        <taxon>Methylomonas</taxon>
    </lineage>
</organism>
<dbReference type="GO" id="GO:0019154">
    <property type="term" value="F:glycolate dehydrogenase activity"/>
    <property type="evidence" value="ECO:0007669"/>
    <property type="project" value="UniProtKB-EC"/>
</dbReference>
<dbReference type="EC" id="1.1.99.14" evidence="6"/>
<evidence type="ECO:0000313" key="8">
    <source>
        <dbReference type="EMBL" id="OAI22863.1"/>
    </source>
</evidence>
<dbReference type="Proteomes" id="UP000077734">
    <property type="component" value="Unassembled WGS sequence"/>
</dbReference>
<evidence type="ECO:0000256" key="2">
    <source>
        <dbReference type="ARBA" id="ARBA00022723"/>
    </source>
</evidence>
<evidence type="ECO:0000256" key="1">
    <source>
        <dbReference type="ARBA" id="ARBA00022485"/>
    </source>
</evidence>
<dbReference type="Pfam" id="PF02754">
    <property type="entry name" value="CCG"/>
    <property type="match status" value="2"/>
</dbReference>
<dbReference type="PANTHER" id="PTHR32479">
    <property type="entry name" value="GLYCOLATE OXIDASE IRON-SULFUR SUBUNIT"/>
    <property type="match status" value="1"/>
</dbReference>
<dbReference type="InterPro" id="IPR012257">
    <property type="entry name" value="Glc_ox_4Fe-4S"/>
</dbReference>
<dbReference type="PANTHER" id="PTHR32479:SF17">
    <property type="entry name" value="GLYCOLATE OXIDASE IRON-SULFUR SUBUNIT"/>
    <property type="match status" value="1"/>
</dbReference>
<dbReference type="PROSITE" id="PS00198">
    <property type="entry name" value="4FE4S_FER_1"/>
    <property type="match status" value="2"/>
</dbReference>
<keyword evidence="5 6" id="KW-0411">Iron-sulfur</keyword>
<dbReference type="PIRSF" id="PIRSF000139">
    <property type="entry name" value="Glc_ox_4Fe-4S"/>
    <property type="match status" value="1"/>
</dbReference>
<dbReference type="Pfam" id="PF13183">
    <property type="entry name" value="Fer4_8"/>
    <property type="match status" value="1"/>
</dbReference>
<dbReference type="GO" id="GO:0051539">
    <property type="term" value="F:4 iron, 4 sulfur cluster binding"/>
    <property type="evidence" value="ECO:0007669"/>
    <property type="project" value="UniProtKB-UniRule"/>
</dbReference>
<evidence type="ECO:0000256" key="6">
    <source>
        <dbReference type="PIRNR" id="PIRNR000139"/>
    </source>
</evidence>
<keyword evidence="6" id="KW-0813">Transport</keyword>
<keyword evidence="4 6" id="KW-0408">Iron</keyword>
<dbReference type="AlphaFoldDB" id="A0AA91D9R9"/>
<dbReference type="SUPFAM" id="SSF54862">
    <property type="entry name" value="4Fe-4S ferredoxins"/>
    <property type="match status" value="1"/>
</dbReference>
<dbReference type="InterPro" id="IPR009051">
    <property type="entry name" value="Helical_ferredxn"/>
</dbReference>
<dbReference type="EMBL" id="LUUL01000114">
    <property type="protein sequence ID" value="OAI22863.1"/>
    <property type="molecule type" value="Genomic_DNA"/>
</dbReference>
<gene>
    <name evidence="8" type="ORF">A1356_01755</name>
</gene>
<dbReference type="GO" id="GO:0046872">
    <property type="term" value="F:metal ion binding"/>
    <property type="evidence" value="ECO:0007669"/>
    <property type="project" value="UniProtKB-UniRule"/>
</dbReference>
<keyword evidence="6" id="KW-0249">Electron transport</keyword>
<proteinExistence type="predicted"/>
<dbReference type="PROSITE" id="PS51379">
    <property type="entry name" value="4FE4S_FER_2"/>
    <property type="match status" value="1"/>
</dbReference>
<keyword evidence="1 6" id="KW-0004">4Fe-4S</keyword>
<accession>A0AA91D9R9</accession>
<comment type="function">
    <text evidence="6">Component of a complex that catalyzes the oxidation of glycolate to glyoxylate.</text>
</comment>
<dbReference type="InterPro" id="IPR017900">
    <property type="entry name" value="4Fe4S_Fe_S_CS"/>
</dbReference>
<dbReference type="InterPro" id="IPR017896">
    <property type="entry name" value="4Fe4S_Fe-S-bd"/>
</dbReference>
<evidence type="ECO:0000256" key="5">
    <source>
        <dbReference type="ARBA" id="ARBA00023014"/>
    </source>
</evidence>